<dbReference type="InterPro" id="IPR013792">
    <property type="entry name" value="RNA3'P_cycl/enolpyr_Trfase_a/b"/>
</dbReference>
<dbReference type="InterPro" id="IPR036968">
    <property type="entry name" value="Enolpyruvate_Tfrase_sf"/>
</dbReference>
<dbReference type="Pfam" id="PF00275">
    <property type="entry name" value="EPSP_synthase"/>
    <property type="match status" value="2"/>
</dbReference>
<feature type="binding site" evidence="7">
    <location>
        <position position="21"/>
    </location>
    <ligand>
        <name>3-phosphoshikimate</name>
        <dbReference type="ChEBI" id="CHEBI:145989"/>
    </ligand>
</feature>
<comment type="catalytic activity">
    <reaction evidence="6">
        <text>3-phosphoshikimate + phosphoenolpyruvate = 5-O-(1-carboxyvinyl)-3-phosphoshikimate + phosphate</text>
        <dbReference type="Rhea" id="RHEA:21256"/>
        <dbReference type="ChEBI" id="CHEBI:43474"/>
        <dbReference type="ChEBI" id="CHEBI:57701"/>
        <dbReference type="ChEBI" id="CHEBI:58702"/>
        <dbReference type="ChEBI" id="CHEBI:145989"/>
        <dbReference type="EC" id="2.5.1.19"/>
    </reaction>
    <physiologicalReaction direction="left-to-right" evidence="6">
        <dbReference type="Rhea" id="RHEA:21257"/>
    </physiologicalReaction>
</comment>
<evidence type="ECO:0000256" key="4">
    <source>
        <dbReference type="ARBA" id="ARBA00022679"/>
    </source>
</evidence>
<comment type="function">
    <text evidence="7">Catalyzes the transfer of the enolpyruvyl moiety of phosphoenolpyruvate (PEP) to the 5-hydroxyl of shikimate-3-phosphate (S3P) to produce enolpyruvyl shikimate-3-phosphate and inorganic phosphate.</text>
</comment>
<evidence type="ECO:0000259" key="8">
    <source>
        <dbReference type="Pfam" id="PF00275"/>
    </source>
</evidence>
<comment type="caution">
    <text evidence="9">The sequence shown here is derived from an EMBL/GenBank/DDBJ whole genome shotgun (WGS) entry which is preliminary data.</text>
</comment>
<feature type="binding site" evidence="7">
    <location>
        <position position="319"/>
    </location>
    <ligand>
        <name>phosphoenolpyruvate</name>
        <dbReference type="ChEBI" id="CHEBI:58702"/>
    </ligand>
</feature>
<comment type="subunit">
    <text evidence="7">Monomer.</text>
</comment>
<evidence type="ECO:0000256" key="7">
    <source>
        <dbReference type="HAMAP-Rule" id="MF_00210"/>
    </source>
</evidence>
<keyword evidence="10" id="KW-1185">Reference proteome</keyword>
<dbReference type="PROSITE" id="PS00885">
    <property type="entry name" value="EPSP_SYNTHASE_2"/>
    <property type="match status" value="1"/>
</dbReference>
<keyword evidence="5 7" id="KW-0057">Aromatic amino acid biosynthesis</keyword>
<evidence type="ECO:0000256" key="2">
    <source>
        <dbReference type="ARBA" id="ARBA00009948"/>
    </source>
</evidence>
<proteinExistence type="inferred from homology"/>
<protein>
    <recommendedName>
        <fullName evidence="7">3-phosphoshikimate 1-carboxyvinyltransferase</fullName>
        <ecNumber evidence="7">2.5.1.19</ecNumber>
    </recommendedName>
    <alternativeName>
        <fullName evidence="7">5-enolpyruvylshikimate-3-phosphate synthase</fullName>
        <shortName evidence="7">EPSP synthase</shortName>
        <shortName evidence="7">EPSPS</shortName>
    </alternativeName>
</protein>
<dbReference type="UniPathway" id="UPA00053">
    <property type="reaction ID" value="UER00089"/>
</dbReference>
<evidence type="ECO:0000313" key="9">
    <source>
        <dbReference type="EMBL" id="MBB4036782.1"/>
    </source>
</evidence>
<dbReference type="AlphaFoldDB" id="A0A840CWD5"/>
<feature type="domain" description="Enolpyruvate transferase" evidence="8">
    <location>
        <begin position="6"/>
        <end position="57"/>
    </location>
</feature>
<organism evidence="9 10">
    <name type="scientific">Dysgonomonas hofstadii</name>
    <dbReference type="NCBI Taxonomy" id="637886"/>
    <lineage>
        <taxon>Bacteria</taxon>
        <taxon>Pseudomonadati</taxon>
        <taxon>Bacteroidota</taxon>
        <taxon>Bacteroidia</taxon>
        <taxon>Bacteroidales</taxon>
        <taxon>Dysgonomonadaceae</taxon>
        <taxon>Dysgonomonas</taxon>
    </lineage>
</organism>
<accession>A0A840CWD5</accession>
<sequence>MQYKITAPENINSSILLPASKSISNRALILNALSMAPFGIDNLSDCDDTNVMVDAFKSGSNLIDVKAAGTSMRFLTAFLAITPGEWIITGTERMKERPIYILVDALISLGARIEYLGKIGYPPLKIKGTALNGGDIYLSGDVSSQFISALLMIAPTMSKGLTIHLEGNVISVPYIKLTLGMMAQYGVKTHWDGNIIKIHPEEYRPTTNYLVESDWSAASYWYEMVALAEEARVELKGLFRNSMQGDSKVSELFLDLGVVTEFTNEGVVLTKKNSKTKKMFHNFVNEPDLAQTFVVACCLMDVHFMFTGLQSLKIKETDRIEALKTEMKKLGYLIKDSENSILEWDGERCETTENDPVIKTYEDHRMAMAFAPAAIMLGNIIIAHPNVVTKSYPAFWNDLKKVGFDVTE</sequence>
<dbReference type="SUPFAM" id="SSF55205">
    <property type="entry name" value="EPT/RTPC-like"/>
    <property type="match status" value="1"/>
</dbReference>
<comment type="caution">
    <text evidence="7">Lacks conserved residue(s) required for the propagation of feature annotation.</text>
</comment>
<dbReference type="Gene3D" id="3.65.10.10">
    <property type="entry name" value="Enolpyruvate transferase domain"/>
    <property type="match status" value="3"/>
</dbReference>
<evidence type="ECO:0000256" key="3">
    <source>
        <dbReference type="ARBA" id="ARBA00022605"/>
    </source>
</evidence>
<dbReference type="GO" id="GO:0003866">
    <property type="term" value="F:3-phosphoshikimate 1-carboxyvinyltransferase activity"/>
    <property type="evidence" value="ECO:0007669"/>
    <property type="project" value="UniProtKB-UniRule"/>
</dbReference>
<dbReference type="RefSeq" id="WP_183307678.1">
    <property type="nucleotide sequence ID" value="NZ_JACIEP010000009.1"/>
</dbReference>
<keyword evidence="7" id="KW-0963">Cytoplasm</keyword>
<dbReference type="InterPro" id="IPR006264">
    <property type="entry name" value="EPSP_synthase"/>
</dbReference>
<feature type="binding site" evidence="7">
    <location>
        <position position="144"/>
    </location>
    <ligand>
        <name>3-phosphoshikimate</name>
        <dbReference type="ChEBI" id="CHEBI:145989"/>
    </ligand>
</feature>
<dbReference type="HAMAP" id="MF_00210">
    <property type="entry name" value="EPSP_synth"/>
    <property type="match status" value="1"/>
</dbReference>
<feature type="binding site" evidence="7">
    <location>
        <position position="97"/>
    </location>
    <ligand>
        <name>phosphoenolpyruvate</name>
        <dbReference type="ChEBI" id="CHEBI:58702"/>
    </ligand>
</feature>
<gene>
    <name evidence="7" type="primary">aroA</name>
    <name evidence="9" type="ORF">GGR21_002695</name>
</gene>
<feature type="binding site" evidence="7">
    <location>
        <position position="145"/>
    </location>
    <ligand>
        <name>phosphoenolpyruvate</name>
        <dbReference type="ChEBI" id="CHEBI:58702"/>
    </ligand>
</feature>
<dbReference type="Proteomes" id="UP000555103">
    <property type="component" value="Unassembled WGS sequence"/>
</dbReference>
<dbReference type="GO" id="GO:0008652">
    <property type="term" value="P:amino acid biosynthetic process"/>
    <property type="evidence" value="ECO:0007669"/>
    <property type="project" value="UniProtKB-KW"/>
</dbReference>
<evidence type="ECO:0000256" key="6">
    <source>
        <dbReference type="ARBA" id="ARBA00044633"/>
    </source>
</evidence>
<evidence type="ECO:0000256" key="1">
    <source>
        <dbReference type="ARBA" id="ARBA00004811"/>
    </source>
</evidence>
<evidence type="ECO:0000256" key="5">
    <source>
        <dbReference type="ARBA" id="ARBA00023141"/>
    </source>
</evidence>
<dbReference type="GO" id="GO:0009423">
    <property type="term" value="P:chorismate biosynthetic process"/>
    <property type="evidence" value="ECO:0007669"/>
    <property type="project" value="UniProtKB-UniRule"/>
</dbReference>
<dbReference type="InterPro" id="IPR023193">
    <property type="entry name" value="EPSP_synthase_CS"/>
</dbReference>
<keyword evidence="4 7" id="KW-0808">Transferase</keyword>
<dbReference type="InterPro" id="IPR001986">
    <property type="entry name" value="Enolpyruvate_Tfrase_dom"/>
</dbReference>
<feature type="binding site" evidence="7">
    <location>
        <position position="143"/>
    </location>
    <ligand>
        <name>3-phosphoshikimate</name>
        <dbReference type="ChEBI" id="CHEBI:145989"/>
    </ligand>
</feature>
<comment type="subcellular location">
    <subcellularLocation>
        <location evidence="7">Cytoplasm</location>
    </subcellularLocation>
</comment>
<dbReference type="EMBL" id="JACIEP010000009">
    <property type="protein sequence ID" value="MBB4036782.1"/>
    <property type="molecule type" value="Genomic_DNA"/>
</dbReference>
<reference evidence="9 10" key="1">
    <citation type="submission" date="2020-08" db="EMBL/GenBank/DDBJ databases">
        <title>Genomic Encyclopedia of Type Strains, Phase IV (KMG-IV): sequencing the most valuable type-strain genomes for metagenomic binning, comparative biology and taxonomic classification.</title>
        <authorList>
            <person name="Goeker M."/>
        </authorList>
    </citation>
    <scope>NUCLEOTIDE SEQUENCE [LARGE SCALE GENOMIC DNA]</scope>
    <source>
        <strain evidence="9 10">DSM 104969</strain>
    </source>
</reference>
<feature type="binding site" evidence="7">
    <location>
        <position position="21"/>
    </location>
    <ligand>
        <name>phosphoenolpyruvate</name>
        <dbReference type="ChEBI" id="CHEBI:58702"/>
    </ligand>
</feature>
<feature type="active site" description="Proton acceptor" evidence="7">
    <location>
        <position position="288"/>
    </location>
</feature>
<feature type="binding site" evidence="7">
    <location>
        <position position="26"/>
    </location>
    <ligand>
        <name>3-phosphoshikimate</name>
        <dbReference type="ChEBI" id="CHEBI:145989"/>
    </ligand>
</feature>
<keyword evidence="3 7" id="KW-0028">Amino-acid biosynthesis</keyword>
<feature type="binding site" evidence="7">
    <location>
        <position position="288"/>
    </location>
    <ligand>
        <name>3-phosphoshikimate</name>
        <dbReference type="ChEBI" id="CHEBI:145989"/>
    </ligand>
</feature>
<feature type="binding site" evidence="7">
    <location>
        <position position="315"/>
    </location>
    <ligand>
        <name>3-phosphoshikimate</name>
        <dbReference type="ChEBI" id="CHEBI:145989"/>
    </ligand>
</feature>
<feature type="domain" description="Enolpyruvate transferase" evidence="8">
    <location>
        <begin position="61"/>
        <end position="399"/>
    </location>
</feature>
<dbReference type="EC" id="2.5.1.19" evidence="7"/>
<feature type="binding site" evidence="7">
    <location>
        <position position="365"/>
    </location>
    <ligand>
        <name>phosphoenolpyruvate</name>
        <dbReference type="ChEBI" id="CHEBI:58702"/>
    </ligand>
</feature>
<feature type="binding site" evidence="7">
    <location>
        <position position="390"/>
    </location>
    <ligand>
        <name>phosphoenolpyruvate</name>
        <dbReference type="ChEBI" id="CHEBI:58702"/>
    </ligand>
</feature>
<feature type="binding site" evidence="7">
    <location>
        <position position="145"/>
    </location>
    <ligand>
        <name>3-phosphoshikimate</name>
        <dbReference type="ChEBI" id="CHEBI:145989"/>
    </ligand>
</feature>
<dbReference type="PIRSF" id="PIRSF000505">
    <property type="entry name" value="EPSPS"/>
    <property type="match status" value="1"/>
</dbReference>
<feature type="binding site" evidence="7">
    <location>
        <position position="171"/>
    </location>
    <ligand>
        <name>3-phosphoshikimate</name>
        <dbReference type="ChEBI" id="CHEBI:145989"/>
    </ligand>
</feature>
<comment type="similarity">
    <text evidence="2 7">Belongs to the EPSP synthase family.</text>
</comment>
<dbReference type="GO" id="GO:0009073">
    <property type="term" value="P:aromatic amino acid family biosynthetic process"/>
    <property type="evidence" value="ECO:0007669"/>
    <property type="project" value="UniProtKB-KW"/>
</dbReference>
<feature type="binding site" evidence="7">
    <location>
        <position position="69"/>
    </location>
    <ligand>
        <name>phosphoenolpyruvate</name>
        <dbReference type="ChEBI" id="CHEBI:58702"/>
    </ligand>
</feature>
<name>A0A840CWD5_9BACT</name>
<dbReference type="CDD" id="cd01556">
    <property type="entry name" value="EPSP_synthase"/>
    <property type="match status" value="1"/>
</dbReference>
<dbReference type="GO" id="GO:0005737">
    <property type="term" value="C:cytoplasm"/>
    <property type="evidence" value="ECO:0007669"/>
    <property type="project" value="UniProtKB-SubCell"/>
</dbReference>
<comment type="pathway">
    <text evidence="1 7">Metabolic intermediate biosynthesis; chorismate biosynthesis; chorismate from D-erythrose 4-phosphate and phosphoenolpyruvate: step 6/7.</text>
</comment>
<dbReference type="PANTHER" id="PTHR21090">
    <property type="entry name" value="AROM/DEHYDROQUINATE SYNTHASE"/>
    <property type="match status" value="1"/>
</dbReference>
<dbReference type="PANTHER" id="PTHR21090:SF5">
    <property type="entry name" value="PENTAFUNCTIONAL AROM POLYPEPTIDE"/>
    <property type="match status" value="1"/>
</dbReference>
<evidence type="ECO:0000313" key="10">
    <source>
        <dbReference type="Proteomes" id="UP000555103"/>
    </source>
</evidence>
<feature type="binding site" evidence="7">
    <location>
        <position position="22"/>
    </location>
    <ligand>
        <name>3-phosphoshikimate</name>
        <dbReference type="ChEBI" id="CHEBI:145989"/>
    </ligand>
</feature>